<dbReference type="FunFam" id="3.40.50.720:FF:000039">
    <property type="entry name" value="Alcohol dehydrogenase AdhP"/>
    <property type="match status" value="1"/>
</dbReference>
<keyword evidence="5" id="KW-0862">Zinc</keyword>
<dbReference type="RefSeq" id="XP_024339164.1">
    <property type="nucleotide sequence ID" value="XM_024479102.1"/>
</dbReference>
<keyword evidence="7" id="KW-0520">NAD</keyword>
<dbReference type="InterPro" id="IPR011032">
    <property type="entry name" value="GroES-like_sf"/>
</dbReference>
<evidence type="ECO:0000313" key="9">
    <source>
        <dbReference type="EMBL" id="OSX62370.1"/>
    </source>
</evidence>
<gene>
    <name evidence="9" type="ORF">POSPLADRAFT_1046717</name>
</gene>
<dbReference type="Gene3D" id="3.40.50.720">
    <property type="entry name" value="NAD(P)-binding Rossmann-like Domain"/>
    <property type="match status" value="1"/>
</dbReference>
<dbReference type="EMBL" id="KZ110597">
    <property type="protein sequence ID" value="OSX62370.1"/>
    <property type="molecule type" value="Genomic_DNA"/>
</dbReference>
<evidence type="ECO:0000256" key="1">
    <source>
        <dbReference type="ARBA" id="ARBA00001947"/>
    </source>
</evidence>
<dbReference type="AlphaFoldDB" id="A0A1X6N1I8"/>
<evidence type="ECO:0000256" key="5">
    <source>
        <dbReference type="ARBA" id="ARBA00022833"/>
    </source>
</evidence>
<evidence type="ECO:0000256" key="3">
    <source>
        <dbReference type="ARBA" id="ARBA00013190"/>
    </source>
</evidence>
<name>A0A1X6N1I8_9APHY</name>
<keyword evidence="4" id="KW-0479">Metal-binding</keyword>
<evidence type="ECO:0000256" key="2">
    <source>
        <dbReference type="ARBA" id="ARBA00008072"/>
    </source>
</evidence>
<dbReference type="PANTHER" id="PTHR42940:SF3">
    <property type="entry name" value="ALCOHOL DEHYDROGENASE 1-RELATED"/>
    <property type="match status" value="1"/>
</dbReference>
<dbReference type="InterPro" id="IPR020843">
    <property type="entry name" value="ER"/>
</dbReference>
<proteinExistence type="inferred from homology"/>
<feature type="domain" description="Enoyl reductase (ER)" evidence="8">
    <location>
        <begin position="24"/>
        <end position="352"/>
    </location>
</feature>
<keyword evidence="10" id="KW-1185">Reference proteome</keyword>
<dbReference type="GeneID" id="36324052"/>
<evidence type="ECO:0000256" key="7">
    <source>
        <dbReference type="ARBA" id="ARBA00023027"/>
    </source>
</evidence>
<comment type="cofactor">
    <cofactor evidence="1">
        <name>Zn(2+)</name>
        <dbReference type="ChEBI" id="CHEBI:29105"/>
    </cofactor>
</comment>
<dbReference type="InterPro" id="IPR013149">
    <property type="entry name" value="ADH-like_C"/>
</dbReference>
<dbReference type="GO" id="GO:0005737">
    <property type="term" value="C:cytoplasm"/>
    <property type="evidence" value="ECO:0007669"/>
    <property type="project" value="TreeGrafter"/>
</dbReference>
<protein>
    <recommendedName>
        <fullName evidence="3">alcohol dehydrogenase</fullName>
        <ecNumber evidence="3">1.1.1.1</ecNumber>
    </recommendedName>
</protein>
<evidence type="ECO:0000256" key="4">
    <source>
        <dbReference type="ARBA" id="ARBA00022723"/>
    </source>
</evidence>
<organism evidence="9 10">
    <name type="scientific">Postia placenta MAD-698-R-SB12</name>
    <dbReference type="NCBI Taxonomy" id="670580"/>
    <lineage>
        <taxon>Eukaryota</taxon>
        <taxon>Fungi</taxon>
        <taxon>Dikarya</taxon>
        <taxon>Basidiomycota</taxon>
        <taxon>Agaricomycotina</taxon>
        <taxon>Agaricomycetes</taxon>
        <taxon>Polyporales</taxon>
        <taxon>Adustoporiaceae</taxon>
        <taxon>Rhodonia</taxon>
    </lineage>
</organism>
<dbReference type="OrthoDB" id="1879366at2759"/>
<comment type="similarity">
    <text evidence="2">Belongs to the zinc-containing alcohol dehydrogenase family.</text>
</comment>
<evidence type="ECO:0000259" key="8">
    <source>
        <dbReference type="SMART" id="SM00829"/>
    </source>
</evidence>
<dbReference type="CDD" id="cd08297">
    <property type="entry name" value="CAD3"/>
    <property type="match status" value="1"/>
</dbReference>
<dbReference type="SUPFAM" id="SSF51735">
    <property type="entry name" value="NAD(P)-binding Rossmann-fold domains"/>
    <property type="match status" value="1"/>
</dbReference>
<dbReference type="EC" id="1.1.1.1" evidence="3"/>
<dbReference type="InterPro" id="IPR013154">
    <property type="entry name" value="ADH-like_N"/>
</dbReference>
<sequence>MSSNNTVPRVTRAALTREVGIKTELTSDYPVKQVADLEPGECIIKIECTGVCHSDLHFMAGEWAIKPRLPSAGGHEGVGRILAIGAHTLNSPVNIGDRVGIKYVIDSCMHCEMCRRGHEQNCPSRKIAGAHVDGTFAEYTVAFVNHLIPIPDGFSSAEAAPILCAGVTVYNALTKLDTPPGSWIVIPGAGGGLGHLGIQYAVVKGLRVLAIDSGEGKRELCLSLGAEKYIDFAESKDIIADVKATCGELGAHAALITTASNTAYVQAGWYLRPHGTVLCVVICETGHQIYWVHDRVCSPSLRGCWRTLTVRFLHSQLAGKYDATSQSGRLARLIGVVLEDMSNGKLVGRVVLRY</sequence>
<accession>A0A1X6N1I8</accession>
<dbReference type="Pfam" id="PF00107">
    <property type="entry name" value="ADH_zinc_N"/>
    <property type="match status" value="1"/>
</dbReference>
<evidence type="ECO:0000256" key="6">
    <source>
        <dbReference type="ARBA" id="ARBA00023002"/>
    </source>
</evidence>
<keyword evidence="6" id="KW-0560">Oxidoreductase</keyword>
<dbReference type="PANTHER" id="PTHR42940">
    <property type="entry name" value="ALCOHOL DEHYDROGENASE 1-RELATED"/>
    <property type="match status" value="1"/>
</dbReference>
<dbReference type="GO" id="GO:0046872">
    <property type="term" value="F:metal ion binding"/>
    <property type="evidence" value="ECO:0007669"/>
    <property type="project" value="UniProtKB-KW"/>
</dbReference>
<dbReference type="Gene3D" id="3.90.180.10">
    <property type="entry name" value="Medium-chain alcohol dehydrogenases, catalytic domain"/>
    <property type="match status" value="1"/>
</dbReference>
<dbReference type="SMART" id="SM00829">
    <property type="entry name" value="PKS_ER"/>
    <property type="match status" value="1"/>
</dbReference>
<dbReference type="GO" id="GO:0004022">
    <property type="term" value="F:alcohol dehydrogenase (NAD+) activity"/>
    <property type="evidence" value="ECO:0007669"/>
    <property type="project" value="UniProtKB-EC"/>
</dbReference>
<dbReference type="SUPFAM" id="SSF50129">
    <property type="entry name" value="GroES-like"/>
    <property type="match status" value="1"/>
</dbReference>
<reference evidence="9 10" key="1">
    <citation type="submission" date="2017-04" db="EMBL/GenBank/DDBJ databases">
        <title>Genome Sequence of the Model Brown-Rot Fungus Postia placenta SB12.</title>
        <authorList>
            <consortium name="DOE Joint Genome Institute"/>
            <person name="Gaskell J."/>
            <person name="Kersten P."/>
            <person name="Larrondo L.F."/>
            <person name="Canessa P."/>
            <person name="Martinez D."/>
            <person name="Hibbett D."/>
            <person name="Schmoll M."/>
            <person name="Kubicek C.P."/>
            <person name="Martinez A.T."/>
            <person name="Yadav J."/>
            <person name="Master E."/>
            <person name="Magnuson J.K."/>
            <person name="James T."/>
            <person name="Yaver D."/>
            <person name="Berka R."/>
            <person name="Labutti K."/>
            <person name="Lipzen A."/>
            <person name="Aerts A."/>
            <person name="Barry K."/>
            <person name="Henrissat B."/>
            <person name="Blanchette R."/>
            <person name="Grigoriev I."/>
            <person name="Cullen D."/>
        </authorList>
    </citation>
    <scope>NUCLEOTIDE SEQUENCE [LARGE SCALE GENOMIC DNA]</scope>
    <source>
        <strain evidence="9 10">MAD-698-R-SB12</strain>
    </source>
</reference>
<evidence type="ECO:0000313" key="10">
    <source>
        <dbReference type="Proteomes" id="UP000194127"/>
    </source>
</evidence>
<dbReference type="STRING" id="670580.A0A1X6N1I8"/>
<dbReference type="InterPro" id="IPR036291">
    <property type="entry name" value="NAD(P)-bd_dom_sf"/>
</dbReference>
<dbReference type="Pfam" id="PF08240">
    <property type="entry name" value="ADH_N"/>
    <property type="match status" value="1"/>
</dbReference>
<dbReference type="Proteomes" id="UP000194127">
    <property type="component" value="Unassembled WGS sequence"/>
</dbReference>